<dbReference type="PANTHER" id="PTHR46928:SF1">
    <property type="entry name" value="MESENCHYME-SPECIFIC CELL SURFACE GLYCOPROTEIN"/>
    <property type="match status" value="1"/>
</dbReference>
<dbReference type="SUPFAM" id="SSF75011">
    <property type="entry name" value="3-carboxy-cis,cis-mucoante lactonizing enzyme"/>
    <property type="match status" value="1"/>
</dbReference>
<gene>
    <name evidence="4" type="ORF">HCU74_19245</name>
</gene>
<dbReference type="PANTHER" id="PTHR46928">
    <property type="entry name" value="MESENCHYME-SPECIFIC CELL SURFACE GLYCOPROTEIN"/>
    <property type="match status" value="1"/>
</dbReference>
<feature type="domain" description="Phytase-like" evidence="2">
    <location>
        <begin position="139"/>
        <end position="434"/>
    </location>
</feature>
<reference evidence="4 5" key="1">
    <citation type="submission" date="2020-04" db="EMBL/GenBank/DDBJ databases">
        <authorList>
            <person name="Yoon J."/>
        </authorList>
    </citation>
    <scope>NUCLEOTIDE SEQUENCE [LARGE SCALE GENOMIC DNA]</scope>
    <source>
        <strain evidence="4 5">KMU-166</strain>
    </source>
</reference>
<feature type="chain" id="PRO_5045421696" description="Phytase-like domain-containing protein" evidence="1">
    <location>
        <begin position="27"/>
        <end position="980"/>
    </location>
</feature>
<dbReference type="InterPro" id="IPR052956">
    <property type="entry name" value="Mesenchyme-surface_protein"/>
</dbReference>
<sequence length="980" mass="103682">MIERSKVSGKKVALLGAAIAALTACSGDNNSSGRTLTYELNPRQFIIDESLGSVQFSGAPQPTSLHLSVGSGAYRSPAEEGRFFYTITDRGPTFPCSDSQQVIGVQDFCGAGNSGSVFALPDFAPRIQSWKLSGIGTGLRLEMTESLTLKDTVGNELNGLPNPTTQAVSEQAYDASGATLAKNANGIDPEALVKLDNGRFWVAEEYGPSLLLVDVDGKVLQRQVPAGTAGDFAAATYPVQDTYLPSILARRQLDRGIEALAVTPDNDFLYFVVQAPLLNPDVATAERSRIVRIGKLSLNEDGTINSLVGEYLYRLDTPSQFARKSDGKGDLANGEFLAQSAVTINEAVAVGEDYLVLVEQAKSVSKYYRVNLENAVSILGTQWDQFSSNNSLEQQYLVDDVPFVTKQLGYDTLSKTLPVGIDPLGENVEGLALLNANFTAVTNDSRYGLYGEQSRVAILPLGPFIVATAAPEWPVLSYDKSASFRRSDANFGAGAARTLAVDSVNAQMFVVNGQSNVVDVVDITTPLTPVAAGQIDTAAAAADAGVSLGAITGVTVGVEYVAVAIEHSNPQQNGIVALYNRDELTLAATFTVGAGPKMLTFDIIGQRVLVANEGRPSADYSVDPEGSVTLIDLSDGLATAEARQITFAEFNVGGARHNELPASVRVYGPGASVAQDLEPEHISVAADNDTVFVGLQENNAMAVLDLSEGTIEAIYALGTKDYGVVGNEVDVNDDGNVILKNWLDVAGMYQPDGVAAYRHAGANFVLTANEGEARNYSGFSEEFRASELDGVSAPAVDAANRSFADAGNNNELGRLKVTDQTGDTDGDGDIDIITAFGARSFAVWDASGNLVYDSGAELERMTFASLGANFNNTDANSDDRGPEPESVALLALGSRVYAFIGLTATGGIAVYDVSSPYGVQFVQYLNNRDFTANPAADTGDQSPEGLHAFYYDNVPYLAVGHEASGNVRIFEISLPSTTSN</sequence>
<dbReference type="RefSeq" id="WP_168452056.1">
    <property type="nucleotide sequence ID" value="NZ_JAAWWK010000008.1"/>
</dbReference>
<dbReference type="EMBL" id="JAAWWK010000008">
    <property type="protein sequence ID" value="NKI19548.1"/>
    <property type="molecule type" value="Genomic_DNA"/>
</dbReference>
<evidence type="ECO:0008006" key="6">
    <source>
        <dbReference type="Google" id="ProtNLM"/>
    </source>
</evidence>
<accession>A0ABX1GMD5</accession>
<dbReference type="NCBIfam" id="NF038117">
    <property type="entry name" value="choice_anch_I"/>
    <property type="match status" value="1"/>
</dbReference>
<feature type="signal peptide" evidence="1">
    <location>
        <begin position="1"/>
        <end position="26"/>
    </location>
</feature>
<evidence type="ECO:0000313" key="4">
    <source>
        <dbReference type="EMBL" id="NKI19548.1"/>
    </source>
</evidence>
<dbReference type="InterPro" id="IPR055188">
    <property type="entry name" value="Choice_anch_I"/>
</dbReference>
<dbReference type="SUPFAM" id="SSF51004">
    <property type="entry name" value="C-terminal (heme d1) domain of cytochrome cd1-nitrite reductase"/>
    <property type="match status" value="1"/>
</dbReference>
<evidence type="ECO:0000313" key="5">
    <source>
        <dbReference type="Proteomes" id="UP000765845"/>
    </source>
</evidence>
<dbReference type="InterPro" id="IPR015943">
    <property type="entry name" value="WD40/YVTN_repeat-like_dom_sf"/>
</dbReference>
<evidence type="ECO:0000259" key="3">
    <source>
        <dbReference type="Pfam" id="PF22494"/>
    </source>
</evidence>
<dbReference type="Pfam" id="PF22494">
    <property type="entry name" value="choice_anch_I"/>
    <property type="match status" value="1"/>
</dbReference>
<dbReference type="Pfam" id="PF13449">
    <property type="entry name" value="Phytase-like"/>
    <property type="match status" value="1"/>
</dbReference>
<keyword evidence="5" id="KW-1185">Reference proteome</keyword>
<keyword evidence="1" id="KW-0732">Signal</keyword>
<protein>
    <recommendedName>
        <fullName evidence="6">Phytase-like domain-containing protein</fullName>
    </recommendedName>
</protein>
<dbReference type="InterPro" id="IPR011048">
    <property type="entry name" value="Haem_d1_sf"/>
</dbReference>
<evidence type="ECO:0000259" key="2">
    <source>
        <dbReference type="Pfam" id="PF13449"/>
    </source>
</evidence>
<evidence type="ECO:0000256" key="1">
    <source>
        <dbReference type="SAM" id="SignalP"/>
    </source>
</evidence>
<organism evidence="4 5">
    <name type="scientific">Spongiibacter thalassae</name>
    <dbReference type="NCBI Taxonomy" id="2721624"/>
    <lineage>
        <taxon>Bacteria</taxon>
        <taxon>Pseudomonadati</taxon>
        <taxon>Pseudomonadota</taxon>
        <taxon>Gammaproteobacteria</taxon>
        <taxon>Cellvibrionales</taxon>
        <taxon>Spongiibacteraceae</taxon>
        <taxon>Spongiibacter</taxon>
    </lineage>
</organism>
<dbReference type="Gene3D" id="2.130.10.10">
    <property type="entry name" value="YVTN repeat-like/Quinoprotein amine dehydrogenase"/>
    <property type="match status" value="1"/>
</dbReference>
<name>A0ABX1GMD5_9GAMM</name>
<dbReference type="InterPro" id="IPR027372">
    <property type="entry name" value="Phytase-like_dom"/>
</dbReference>
<feature type="domain" description="Choice-of-anchor I" evidence="3">
    <location>
        <begin position="493"/>
        <end position="955"/>
    </location>
</feature>
<proteinExistence type="predicted"/>
<dbReference type="PROSITE" id="PS51257">
    <property type="entry name" value="PROKAR_LIPOPROTEIN"/>
    <property type="match status" value="1"/>
</dbReference>
<dbReference type="Proteomes" id="UP000765845">
    <property type="component" value="Unassembled WGS sequence"/>
</dbReference>
<comment type="caution">
    <text evidence="4">The sequence shown here is derived from an EMBL/GenBank/DDBJ whole genome shotgun (WGS) entry which is preliminary data.</text>
</comment>